<evidence type="ECO:0000313" key="3">
    <source>
        <dbReference type="EMBL" id="KIJ35510.1"/>
    </source>
</evidence>
<keyword evidence="1" id="KW-1133">Transmembrane helix</keyword>
<feature type="transmembrane region" description="Helical" evidence="1">
    <location>
        <begin position="66"/>
        <end position="84"/>
    </location>
</feature>
<reference evidence="3 4" key="1">
    <citation type="submission" date="2014-06" db="EMBL/GenBank/DDBJ databases">
        <title>Evolutionary Origins and Diversification of the Mycorrhizal Mutualists.</title>
        <authorList>
            <consortium name="DOE Joint Genome Institute"/>
            <consortium name="Mycorrhizal Genomics Consortium"/>
            <person name="Kohler A."/>
            <person name="Kuo A."/>
            <person name="Nagy L.G."/>
            <person name="Floudas D."/>
            <person name="Copeland A."/>
            <person name="Barry K.W."/>
            <person name="Cichocki N."/>
            <person name="Veneault-Fourrey C."/>
            <person name="LaButti K."/>
            <person name="Lindquist E.A."/>
            <person name="Lipzen A."/>
            <person name="Lundell T."/>
            <person name="Morin E."/>
            <person name="Murat C."/>
            <person name="Riley R."/>
            <person name="Ohm R."/>
            <person name="Sun H."/>
            <person name="Tunlid A."/>
            <person name="Henrissat B."/>
            <person name="Grigoriev I.V."/>
            <person name="Hibbett D.S."/>
            <person name="Martin F."/>
        </authorList>
    </citation>
    <scope>NUCLEOTIDE SEQUENCE [LARGE SCALE GENOMIC DNA]</scope>
    <source>
        <strain evidence="3 4">SS14</strain>
    </source>
</reference>
<organism evidence="3 4">
    <name type="scientific">Sphaerobolus stellatus (strain SS14)</name>
    <dbReference type="NCBI Taxonomy" id="990650"/>
    <lineage>
        <taxon>Eukaryota</taxon>
        <taxon>Fungi</taxon>
        <taxon>Dikarya</taxon>
        <taxon>Basidiomycota</taxon>
        <taxon>Agaricomycotina</taxon>
        <taxon>Agaricomycetes</taxon>
        <taxon>Phallomycetidae</taxon>
        <taxon>Geastrales</taxon>
        <taxon>Sphaerobolaceae</taxon>
        <taxon>Sphaerobolus</taxon>
    </lineage>
</organism>
<dbReference type="EMBL" id="KN837198">
    <property type="protein sequence ID" value="KIJ34543.1"/>
    <property type="molecule type" value="Genomic_DNA"/>
</dbReference>
<proteinExistence type="predicted"/>
<evidence type="ECO:0000313" key="4">
    <source>
        <dbReference type="Proteomes" id="UP000054279"/>
    </source>
</evidence>
<accession>A0A0C9VD62</accession>
<keyword evidence="1" id="KW-0812">Transmembrane</keyword>
<gene>
    <name evidence="3" type="ORF">M422DRAFT_232931</name>
    <name evidence="2" type="ORF">M422DRAFT_782860</name>
</gene>
<evidence type="ECO:0000256" key="1">
    <source>
        <dbReference type="SAM" id="Phobius"/>
    </source>
</evidence>
<dbReference type="HOGENOM" id="CLU_107661_1_0_1"/>
<dbReference type="EMBL" id="KN837188">
    <property type="protein sequence ID" value="KIJ35510.1"/>
    <property type="molecule type" value="Genomic_DNA"/>
</dbReference>
<keyword evidence="4" id="KW-1185">Reference proteome</keyword>
<dbReference type="PANTHER" id="PTHR38646:SF1">
    <property type="entry name" value="DUF202 DOMAIN-CONTAINING PROTEIN"/>
    <property type="match status" value="1"/>
</dbReference>
<keyword evidence="1" id="KW-0472">Membrane</keyword>
<feature type="transmembrane region" description="Helical" evidence="1">
    <location>
        <begin position="41"/>
        <end position="60"/>
    </location>
</feature>
<protein>
    <submittedName>
        <fullName evidence="3">Unplaced genomic scaffold SPHSTscaffold_113, whole genome shotgun sequence</fullName>
    </submittedName>
    <submittedName>
        <fullName evidence="2">Unplaced genomic scaffold SPHSTscaffold_123, whole genome shotgun sequence</fullName>
    </submittedName>
</protein>
<dbReference type="OrthoDB" id="2555434at2759"/>
<feature type="transmembrane region" description="Helical" evidence="1">
    <location>
        <begin position="116"/>
        <end position="139"/>
    </location>
</feature>
<evidence type="ECO:0000313" key="2">
    <source>
        <dbReference type="EMBL" id="KIJ34543.1"/>
    </source>
</evidence>
<sequence length="141" mass="16013">MLTWTRRTPHVYYGHRAHSFCVADEAILTEIRARQRTFDGAAYRTAIGNLSYAIIVLKLFDRRFYRIGLLYTVLSILLFIMAYLRSISSRHDFADVNRPISNGSGRRVFGRAFTTAGWNVVAISLLVAVVEVVLFALVVNI</sequence>
<dbReference type="AlphaFoldDB" id="A0A0C9VD62"/>
<dbReference type="PANTHER" id="PTHR38646">
    <property type="entry name" value="YALI0F00814P"/>
    <property type="match status" value="1"/>
</dbReference>
<name>A0A0C9VD62_SPHS4</name>
<dbReference type="Proteomes" id="UP000054279">
    <property type="component" value="Unassembled WGS sequence"/>
</dbReference>